<keyword evidence="2 7" id="KW-0813">Transport</keyword>
<dbReference type="PANTHER" id="PTHR30193">
    <property type="entry name" value="ABC TRANSPORTER PERMEASE PROTEIN"/>
    <property type="match status" value="1"/>
</dbReference>
<evidence type="ECO:0000313" key="10">
    <source>
        <dbReference type="Proteomes" id="UP000199662"/>
    </source>
</evidence>
<evidence type="ECO:0000313" key="9">
    <source>
        <dbReference type="EMBL" id="SEJ82190.1"/>
    </source>
</evidence>
<organism evidence="9 10">
    <name type="scientific">Propionispira arboris</name>
    <dbReference type="NCBI Taxonomy" id="84035"/>
    <lineage>
        <taxon>Bacteria</taxon>
        <taxon>Bacillati</taxon>
        <taxon>Bacillota</taxon>
        <taxon>Negativicutes</taxon>
        <taxon>Selenomonadales</taxon>
        <taxon>Selenomonadaceae</taxon>
        <taxon>Propionispira</taxon>
    </lineage>
</organism>
<dbReference type="InterPro" id="IPR035906">
    <property type="entry name" value="MetI-like_sf"/>
</dbReference>
<dbReference type="AlphaFoldDB" id="A0A1H7C6D1"/>
<evidence type="ECO:0000259" key="8">
    <source>
        <dbReference type="PROSITE" id="PS50928"/>
    </source>
</evidence>
<evidence type="ECO:0000256" key="7">
    <source>
        <dbReference type="RuleBase" id="RU363032"/>
    </source>
</evidence>
<keyword evidence="4 7" id="KW-0812">Transmembrane</keyword>
<dbReference type="STRING" id="84035.SAMN05660742_11859"/>
<proteinExistence type="inferred from homology"/>
<dbReference type="Proteomes" id="UP000199662">
    <property type="component" value="Unassembled WGS sequence"/>
</dbReference>
<feature type="domain" description="ABC transmembrane type-1" evidence="8">
    <location>
        <begin position="27"/>
        <end position="241"/>
    </location>
</feature>
<feature type="transmembrane region" description="Helical" evidence="7">
    <location>
        <begin position="65"/>
        <end position="86"/>
    </location>
</feature>
<feature type="transmembrane region" description="Helical" evidence="7">
    <location>
        <begin position="106"/>
        <end position="127"/>
    </location>
</feature>
<dbReference type="PROSITE" id="PS50928">
    <property type="entry name" value="ABC_TM1"/>
    <property type="match status" value="1"/>
</dbReference>
<dbReference type="GO" id="GO:0055085">
    <property type="term" value="P:transmembrane transport"/>
    <property type="evidence" value="ECO:0007669"/>
    <property type="project" value="InterPro"/>
</dbReference>
<evidence type="ECO:0000256" key="4">
    <source>
        <dbReference type="ARBA" id="ARBA00022692"/>
    </source>
</evidence>
<comment type="subcellular location">
    <subcellularLocation>
        <location evidence="1 7">Cell membrane</location>
        <topology evidence="1 7">Multi-pass membrane protein</topology>
    </subcellularLocation>
</comment>
<keyword evidence="5 7" id="KW-1133">Transmembrane helix</keyword>
<evidence type="ECO:0000256" key="5">
    <source>
        <dbReference type="ARBA" id="ARBA00022989"/>
    </source>
</evidence>
<evidence type="ECO:0000256" key="3">
    <source>
        <dbReference type="ARBA" id="ARBA00022475"/>
    </source>
</evidence>
<keyword evidence="10" id="KW-1185">Reference proteome</keyword>
<feature type="transmembrane region" description="Helical" evidence="7">
    <location>
        <begin position="171"/>
        <end position="188"/>
    </location>
</feature>
<feature type="transmembrane region" description="Helical" evidence="7">
    <location>
        <begin position="31"/>
        <end position="56"/>
    </location>
</feature>
<dbReference type="InterPro" id="IPR000515">
    <property type="entry name" value="MetI-like"/>
</dbReference>
<dbReference type="PANTHER" id="PTHR30193:SF37">
    <property type="entry name" value="INNER MEMBRANE ABC TRANSPORTER PERMEASE PROTEIN YCJO"/>
    <property type="match status" value="1"/>
</dbReference>
<dbReference type="EMBL" id="FNZK01000018">
    <property type="protein sequence ID" value="SEJ82190.1"/>
    <property type="molecule type" value="Genomic_DNA"/>
</dbReference>
<protein>
    <submittedName>
        <fullName evidence="9">sn-glycerol 3-phosphate transport system permease protein</fullName>
    </submittedName>
</protein>
<evidence type="ECO:0000256" key="2">
    <source>
        <dbReference type="ARBA" id="ARBA00022448"/>
    </source>
</evidence>
<dbReference type="SUPFAM" id="SSF161098">
    <property type="entry name" value="MetI-like"/>
    <property type="match status" value="1"/>
</dbReference>
<comment type="similarity">
    <text evidence="7">Belongs to the binding-protein-dependent transport system permease family.</text>
</comment>
<evidence type="ECO:0000256" key="6">
    <source>
        <dbReference type="ARBA" id="ARBA00023136"/>
    </source>
</evidence>
<evidence type="ECO:0000256" key="1">
    <source>
        <dbReference type="ARBA" id="ARBA00004651"/>
    </source>
</evidence>
<dbReference type="GO" id="GO:0005886">
    <property type="term" value="C:plasma membrane"/>
    <property type="evidence" value="ECO:0007669"/>
    <property type="project" value="UniProtKB-SubCell"/>
</dbReference>
<accession>A0A1H7C6D1</accession>
<sequence length="254" mass="28750">MIRPDKEFVGLKNYIDLFMNPVFYKVLKNTFLYILILAIVNCAIPYIFAFVCHFVFERFKEFYKIAIFMPAFISLVVGSMIFMWILNPLSGPVALLLRNFSITLPVWNITEGLAIVVISLITSWRVFGYNFIILYAAVSGIAPDVIEAAKLDNVPLYKVFKDIVMPMSSATGLYIFVITTVMGLQYIYTPISVLTKGGPNDGSSNLLYLSYHEAFVVFNSGNSAAISMVTIILFAIFIVILFKFVESRVHYENE</sequence>
<dbReference type="Pfam" id="PF00528">
    <property type="entry name" value="BPD_transp_1"/>
    <property type="match status" value="1"/>
</dbReference>
<keyword evidence="6 7" id="KW-0472">Membrane</keyword>
<gene>
    <name evidence="9" type="ORF">SAMN05660742_11859</name>
</gene>
<name>A0A1H7C6D1_9FIRM</name>
<keyword evidence="3" id="KW-1003">Cell membrane</keyword>
<dbReference type="InterPro" id="IPR051393">
    <property type="entry name" value="ABC_transporter_permease"/>
</dbReference>
<dbReference type="Gene3D" id="1.10.3720.10">
    <property type="entry name" value="MetI-like"/>
    <property type="match status" value="1"/>
</dbReference>
<reference evidence="9 10" key="1">
    <citation type="submission" date="2016-10" db="EMBL/GenBank/DDBJ databases">
        <authorList>
            <person name="de Groot N.N."/>
        </authorList>
    </citation>
    <scope>NUCLEOTIDE SEQUENCE [LARGE SCALE GENOMIC DNA]</scope>
    <source>
        <strain evidence="9 10">DSM 2179</strain>
    </source>
</reference>
<feature type="transmembrane region" description="Helical" evidence="7">
    <location>
        <begin position="224"/>
        <end position="245"/>
    </location>
</feature>